<reference evidence="2" key="2">
    <citation type="submission" date="2014-06" db="EMBL/GenBank/DDBJ databases">
        <title>Draft genome sequence of Eubacterium siraeum (DSM 15702).</title>
        <authorList>
            <person name="Sudarsanam P."/>
            <person name="Ley R."/>
            <person name="Guruge J."/>
            <person name="Turnbaugh P.J."/>
            <person name="Mahowald M."/>
            <person name="Liep D."/>
            <person name="Gordon J."/>
        </authorList>
    </citation>
    <scope>NUCLEOTIDE SEQUENCE</scope>
    <source>
        <strain evidence="2">DSM 15702</strain>
    </source>
</reference>
<dbReference type="Proteomes" id="UP000005326">
    <property type="component" value="Unassembled WGS sequence"/>
</dbReference>
<organism evidence="2 3">
    <name type="scientific">[Eubacterium] siraeum DSM 15702</name>
    <dbReference type="NCBI Taxonomy" id="428128"/>
    <lineage>
        <taxon>Bacteria</taxon>
        <taxon>Bacillati</taxon>
        <taxon>Bacillota</taxon>
        <taxon>Clostridia</taxon>
        <taxon>Eubacteriales</taxon>
        <taxon>Oscillospiraceae</taxon>
        <taxon>Oscillospiraceae incertae sedis</taxon>
    </lineage>
</organism>
<dbReference type="AlphaFoldDB" id="B0MMY3"/>
<accession>B0MMY3</accession>
<protein>
    <recommendedName>
        <fullName evidence="1">Glycoside-hydrolase family GH114 TIM-barrel domain-containing protein</fullName>
    </recommendedName>
</protein>
<dbReference type="InterPro" id="IPR004352">
    <property type="entry name" value="GH114_TIM-barrel"/>
</dbReference>
<dbReference type="EMBL" id="ABCA03000044">
    <property type="protein sequence ID" value="EDS00913.1"/>
    <property type="molecule type" value="Genomic_DNA"/>
</dbReference>
<evidence type="ECO:0000313" key="2">
    <source>
        <dbReference type="EMBL" id="EDS00913.1"/>
    </source>
</evidence>
<feature type="domain" description="Glycoside-hydrolase family GH114 TIM-barrel" evidence="1">
    <location>
        <begin position="71"/>
        <end position="290"/>
    </location>
</feature>
<comment type="caution">
    <text evidence="2">The sequence shown here is derived from an EMBL/GenBank/DDBJ whole genome shotgun (WGS) entry which is preliminary data.</text>
</comment>
<name>B0MMY3_9FIRM</name>
<sequence>MRKMGVNLPYKFGDGTFFFRSKKEMTKILVLISVVIFFTACTVKTTEKLTDVRHPYGVFIGAEKEKLLSINNYDVLVIDAELLTAEDIDVIHQNGNNEIYSYLNIGSVEDFRSYYEEFLPFTIGEYKDWDNEKWIDVSSEKWQTHIVEAADELMDKGVSGLFVDNTDVYYAFHEQKIYNALLDIFNAFTEKGIKVIVNGGDVFISEVINNRSIPTCIKAVNQETVFTSINFDDKSFGENNWENREYFIEYLNVCKQNGMDVLLIEYGANDKLRKKVMDYCNKNDYVCYFADSLALD</sequence>
<gene>
    <name evidence="2" type="ORF">EUBSIR_01195</name>
</gene>
<dbReference type="Pfam" id="PF03537">
    <property type="entry name" value="Glyco_hydro_114"/>
    <property type="match status" value="1"/>
</dbReference>
<proteinExistence type="predicted"/>
<dbReference type="PANTHER" id="PTHR35882">
    <property type="entry name" value="PELA"/>
    <property type="match status" value="1"/>
</dbReference>
<dbReference type="SUPFAM" id="SSF51445">
    <property type="entry name" value="(Trans)glycosidases"/>
    <property type="match status" value="1"/>
</dbReference>
<dbReference type="Gene3D" id="3.20.20.70">
    <property type="entry name" value="Aldolase class I"/>
    <property type="match status" value="1"/>
</dbReference>
<reference evidence="2" key="1">
    <citation type="submission" date="2007-10" db="EMBL/GenBank/DDBJ databases">
        <authorList>
            <person name="Fulton L."/>
            <person name="Clifton S."/>
            <person name="Fulton B."/>
            <person name="Xu J."/>
            <person name="Minx P."/>
            <person name="Pepin K.H."/>
            <person name="Johnson M."/>
            <person name="Thiruvilangam P."/>
            <person name="Bhonagiri V."/>
            <person name="Nash W.E."/>
            <person name="Mardis E.R."/>
            <person name="Wilson R.K."/>
        </authorList>
    </citation>
    <scope>NUCLEOTIDE SEQUENCE [LARGE SCALE GENOMIC DNA]</scope>
    <source>
        <strain evidence="2">DSM 15702</strain>
    </source>
</reference>
<dbReference type="InterPro" id="IPR013785">
    <property type="entry name" value="Aldolase_TIM"/>
</dbReference>
<keyword evidence="3" id="KW-1185">Reference proteome</keyword>
<dbReference type="PANTHER" id="PTHR35882:SF2">
    <property type="entry name" value="PELA"/>
    <property type="match status" value="1"/>
</dbReference>
<evidence type="ECO:0000313" key="3">
    <source>
        <dbReference type="Proteomes" id="UP000005326"/>
    </source>
</evidence>
<dbReference type="InterPro" id="IPR017853">
    <property type="entry name" value="GH"/>
</dbReference>
<evidence type="ECO:0000259" key="1">
    <source>
        <dbReference type="Pfam" id="PF03537"/>
    </source>
</evidence>